<name>A0A1I1WU30_PSEOC</name>
<dbReference type="Proteomes" id="UP000243950">
    <property type="component" value="Unassembled WGS sequence"/>
</dbReference>
<dbReference type="SMART" id="SM00471">
    <property type="entry name" value="HDc"/>
    <property type="match status" value="1"/>
</dbReference>
<feature type="domain" description="HD-GYP" evidence="1">
    <location>
        <begin position="144"/>
        <end position="339"/>
    </location>
</feature>
<dbReference type="NCBIfam" id="TIGR00277">
    <property type="entry name" value="HDIG"/>
    <property type="match status" value="1"/>
</dbReference>
<dbReference type="GO" id="GO:0008081">
    <property type="term" value="F:phosphoric diester hydrolase activity"/>
    <property type="evidence" value="ECO:0007669"/>
    <property type="project" value="UniProtKB-ARBA"/>
</dbReference>
<accession>A0A1I1WU30</accession>
<dbReference type="SUPFAM" id="SSF109604">
    <property type="entry name" value="HD-domain/PDEase-like"/>
    <property type="match status" value="1"/>
</dbReference>
<dbReference type="Gene3D" id="1.10.3210.10">
    <property type="entry name" value="Hypothetical protein af1432"/>
    <property type="match status" value="1"/>
</dbReference>
<dbReference type="AlphaFoldDB" id="A0A1I1WU30"/>
<dbReference type="CDD" id="cd00077">
    <property type="entry name" value="HDc"/>
    <property type="match status" value="1"/>
</dbReference>
<dbReference type="Pfam" id="PF11871">
    <property type="entry name" value="DUF3391"/>
    <property type="match status" value="1"/>
</dbReference>
<dbReference type="InterPro" id="IPR021812">
    <property type="entry name" value="DUF3391"/>
</dbReference>
<dbReference type="PANTHER" id="PTHR43155:SF2">
    <property type="entry name" value="CYCLIC DI-GMP PHOSPHODIESTERASE PA4108"/>
    <property type="match status" value="1"/>
</dbReference>
<evidence type="ECO:0000259" key="1">
    <source>
        <dbReference type="PROSITE" id="PS51832"/>
    </source>
</evidence>
<evidence type="ECO:0000313" key="2">
    <source>
        <dbReference type="EMBL" id="SFD96953.1"/>
    </source>
</evidence>
<dbReference type="RefSeq" id="WP_093505300.1">
    <property type="nucleotide sequence ID" value="NZ_BSSG01000006.1"/>
</dbReference>
<dbReference type="PANTHER" id="PTHR43155">
    <property type="entry name" value="CYCLIC DI-GMP PHOSPHODIESTERASE PA4108-RELATED"/>
    <property type="match status" value="1"/>
</dbReference>
<dbReference type="Pfam" id="PF13487">
    <property type="entry name" value="HD_5"/>
    <property type="match status" value="1"/>
</dbReference>
<evidence type="ECO:0000313" key="3">
    <source>
        <dbReference type="Proteomes" id="UP000243950"/>
    </source>
</evidence>
<dbReference type="PROSITE" id="PS51832">
    <property type="entry name" value="HD_GYP"/>
    <property type="match status" value="1"/>
</dbReference>
<dbReference type="InterPro" id="IPR003607">
    <property type="entry name" value="HD/PDEase_dom"/>
</dbReference>
<reference evidence="3" key="1">
    <citation type="submission" date="2016-10" db="EMBL/GenBank/DDBJ databases">
        <authorList>
            <person name="Varghese N."/>
            <person name="Submissions S."/>
        </authorList>
    </citation>
    <scope>NUCLEOTIDE SEQUENCE [LARGE SCALE GENOMIC DNA]</scope>
    <source>
        <strain evidence="3">JCM 2783</strain>
    </source>
</reference>
<protein>
    <submittedName>
        <fullName evidence="2">HDIG domain-containing protein</fullName>
    </submittedName>
</protein>
<proteinExistence type="predicted"/>
<dbReference type="InterPro" id="IPR006675">
    <property type="entry name" value="HDIG_dom"/>
</dbReference>
<organism evidence="2 3">
    <name type="scientific">Pseudomonas straminea</name>
    <dbReference type="NCBI Taxonomy" id="47882"/>
    <lineage>
        <taxon>Bacteria</taxon>
        <taxon>Pseudomonadati</taxon>
        <taxon>Pseudomonadota</taxon>
        <taxon>Gammaproteobacteria</taxon>
        <taxon>Pseudomonadales</taxon>
        <taxon>Pseudomonadaceae</taxon>
        <taxon>Phytopseudomonas</taxon>
    </lineage>
</organism>
<dbReference type="InterPro" id="IPR037522">
    <property type="entry name" value="HD_GYP_dom"/>
</dbReference>
<keyword evidence="3" id="KW-1185">Reference proteome</keyword>
<gene>
    <name evidence="2" type="ORF">SAMN05216372_106103</name>
</gene>
<sequence length="406" mass="44117">MLKKIPTQAVRIGMFIQGFDGNWLSHPFWKSRFVIEDAEDLARVRQSGVLGVWIDTSKGLDVAVQAAQAPAPSAAQIVVPAEIIAPAVSPPATVPSCSVRDELQRAAKLINRSKKAVTELFQEARLGNAINVESCLPLVADIGESLARNSSALLGLARLKSKDEYTYMHSVAVCALMLSLARQLGLDEARAREAGLAGLLHDVGKMAMPLEVLNKPGSLTEVEFAIMRSHPERGHAMLQAAGSLPESALDVCLRHHEKYDGSGYPGRLAGEAISLLARMGAVCDVYDAITSNRPYKHAWNPAESLARMAQWTGHFDTHVFHALVRTVGIYPLGSLVRLESGRLGVVVDLLPGKLTTPVVRVFFSAKSKVAITQQEVDLSRSGANDRIVSREDPAEWGFSNLDDFWR</sequence>
<dbReference type="EMBL" id="FOMO01000006">
    <property type="protein sequence ID" value="SFD96953.1"/>
    <property type="molecule type" value="Genomic_DNA"/>
</dbReference>